<feature type="transmembrane region" description="Helical" evidence="6">
    <location>
        <begin position="12"/>
        <end position="30"/>
    </location>
</feature>
<accession>A0A2X4UBH7</accession>
<dbReference type="Pfam" id="PF01943">
    <property type="entry name" value="Polysacc_synt"/>
    <property type="match status" value="1"/>
</dbReference>
<evidence type="ECO:0000313" key="7">
    <source>
        <dbReference type="EMBL" id="SQI37177.1"/>
    </source>
</evidence>
<evidence type="ECO:0000256" key="3">
    <source>
        <dbReference type="ARBA" id="ARBA00022692"/>
    </source>
</evidence>
<feature type="transmembrane region" description="Helical" evidence="6">
    <location>
        <begin position="42"/>
        <end position="63"/>
    </location>
</feature>
<dbReference type="Proteomes" id="UP000249005">
    <property type="component" value="Chromosome 1"/>
</dbReference>
<dbReference type="EMBL" id="LS483470">
    <property type="protein sequence ID" value="SQI37177.1"/>
    <property type="molecule type" value="Genomic_DNA"/>
</dbReference>
<feature type="transmembrane region" description="Helical" evidence="6">
    <location>
        <begin position="159"/>
        <end position="180"/>
    </location>
</feature>
<feature type="transmembrane region" description="Helical" evidence="6">
    <location>
        <begin position="192"/>
        <end position="216"/>
    </location>
</feature>
<keyword evidence="8" id="KW-1185">Reference proteome</keyword>
<dbReference type="InterPro" id="IPR050833">
    <property type="entry name" value="Poly_Biosynth_Transport"/>
</dbReference>
<dbReference type="PANTHER" id="PTHR30250:SF11">
    <property type="entry name" value="O-ANTIGEN TRANSPORTER-RELATED"/>
    <property type="match status" value="1"/>
</dbReference>
<evidence type="ECO:0000256" key="5">
    <source>
        <dbReference type="ARBA" id="ARBA00023136"/>
    </source>
</evidence>
<organism evidence="7 8">
    <name type="scientific">Leminorella richardii</name>
    <dbReference type="NCBI Taxonomy" id="158841"/>
    <lineage>
        <taxon>Bacteria</taxon>
        <taxon>Pseudomonadati</taxon>
        <taxon>Pseudomonadota</taxon>
        <taxon>Gammaproteobacteria</taxon>
        <taxon>Enterobacterales</taxon>
        <taxon>Budviciaceae</taxon>
        <taxon>Leminorella</taxon>
    </lineage>
</organism>
<evidence type="ECO:0000256" key="1">
    <source>
        <dbReference type="ARBA" id="ARBA00004651"/>
    </source>
</evidence>
<feature type="transmembrane region" description="Helical" evidence="6">
    <location>
        <begin position="273"/>
        <end position="295"/>
    </location>
</feature>
<proteinExistence type="predicted"/>
<evidence type="ECO:0000256" key="6">
    <source>
        <dbReference type="SAM" id="Phobius"/>
    </source>
</evidence>
<comment type="subcellular location">
    <subcellularLocation>
        <location evidence="1">Cell membrane</location>
        <topology evidence="1">Multi-pass membrane protein</topology>
    </subcellularLocation>
</comment>
<feature type="transmembrane region" description="Helical" evidence="6">
    <location>
        <begin position="101"/>
        <end position="121"/>
    </location>
</feature>
<dbReference type="InterPro" id="IPR002797">
    <property type="entry name" value="Polysacc_synth"/>
</dbReference>
<name>A0A2X4UBH7_9GAMM</name>
<evidence type="ECO:0000256" key="2">
    <source>
        <dbReference type="ARBA" id="ARBA00022475"/>
    </source>
</evidence>
<keyword evidence="3 6" id="KW-0812">Transmembrane</keyword>
<dbReference type="KEGG" id="lri:NCTC12151_01030"/>
<evidence type="ECO:0000256" key="4">
    <source>
        <dbReference type="ARBA" id="ARBA00022989"/>
    </source>
</evidence>
<keyword evidence="4 6" id="KW-1133">Transmembrane helix</keyword>
<dbReference type="AlphaFoldDB" id="A0A2X4UBH7"/>
<keyword evidence="5 6" id="KW-0472">Membrane</keyword>
<protein>
    <submittedName>
        <fullName evidence="7">Polysaccharide biosynthesis protein</fullName>
    </submittedName>
</protein>
<dbReference type="GO" id="GO:0005886">
    <property type="term" value="C:plasma membrane"/>
    <property type="evidence" value="ECO:0007669"/>
    <property type="project" value="UniProtKB-SubCell"/>
</dbReference>
<feature type="transmembrane region" description="Helical" evidence="6">
    <location>
        <begin position="133"/>
        <end position="153"/>
    </location>
</feature>
<reference evidence="7 8" key="1">
    <citation type="submission" date="2018-06" db="EMBL/GenBank/DDBJ databases">
        <authorList>
            <consortium name="Pathogen Informatics"/>
            <person name="Doyle S."/>
        </authorList>
    </citation>
    <scope>NUCLEOTIDE SEQUENCE [LARGE SCALE GENOMIC DNA]</scope>
    <source>
        <strain evidence="7 8">NCTC12151</strain>
    </source>
</reference>
<evidence type="ECO:0000313" key="8">
    <source>
        <dbReference type="Proteomes" id="UP000249005"/>
    </source>
</evidence>
<keyword evidence="2" id="KW-1003">Cell membrane</keyword>
<gene>
    <name evidence="7" type="ORF">NCTC12151_01030</name>
</gene>
<dbReference type="PANTHER" id="PTHR30250">
    <property type="entry name" value="PST FAMILY PREDICTED COLANIC ACID TRANSPORTER"/>
    <property type="match status" value="1"/>
</dbReference>
<sequence length="331" mass="38713">MGHSFIYLLFDMINKAIPFLLLPYITHNLITADYGRLELFNTYVSFFSLFVMFGIDSWSVVFFHKQDKKRFNWQLKLSIIFISIISVVLFLSFFLLQLNRIYLISILYSYCISIVQLRAVLFRVTLKTIHASLLFLVNISISTLLTYLSFEYISPSFEFRIISLLTPLVVLCIWSIYSILKEFNEDDKKLGWKLEFFQVLNFVFPLLPNGVINFIRFGADKIFIATFFGITQLAVFGVGYQFSMVANIFMLSLNQATMPFMVKFFSAKNMAKYIKLAICQFFVFLIFIIVFYFSFPFILRGFFSNQYAHASEIIKNISVGISNYFFINNVI</sequence>
<feature type="transmembrane region" description="Helical" evidence="6">
    <location>
        <begin position="75"/>
        <end position="95"/>
    </location>
</feature>
<feature type="transmembrane region" description="Helical" evidence="6">
    <location>
        <begin position="222"/>
        <end position="253"/>
    </location>
</feature>